<evidence type="ECO:0000256" key="1">
    <source>
        <dbReference type="ARBA" id="ARBA00023002"/>
    </source>
</evidence>
<accession>A0A2P6N7L8</accession>
<dbReference type="InterPro" id="IPR020471">
    <property type="entry name" value="AKR"/>
</dbReference>
<dbReference type="AlphaFoldDB" id="A0A2P6N7L8"/>
<reference evidence="3 4" key="1">
    <citation type="journal article" date="2018" name="Genome Biol. Evol.">
        <title>Multiple Roots of Fruiting Body Formation in Amoebozoa.</title>
        <authorList>
            <person name="Hillmann F."/>
            <person name="Forbes G."/>
            <person name="Novohradska S."/>
            <person name="Ferling I."/>
            <person name="Riege K."/>
            <person name="Groth M."/>
            <person name="Westermann M."/>
            <person name="Marz M."/>
            <person name="Spaller T."/>
            <person name="Winckler T."/>
            <person name="Schaap P."/>
            <person name="Glockner G."/>
        </authorList>
    </citation>
    <scope>NUCLEOTIDE SEQUENCE [LARGE SCALE GENOMIC DNA]</scope>
    <source>
        <strain evidence="3 4">Jena</strain>
    </source>
</reference>
<sequence length="331" mass="38281">MPQSAINIVFGAMTFGSSAEQSRTTSLDDCAAILDIFQKHGHKEIDTARVYGLGTSEEYLGKLKWQERGLIMDTKLYPSKAGWLTETTITHGPEDLRKHLELSLKALNAKKIDMWYLHGPDRSVPYEVTMREVDRLHREGLFDKFGISNYMSWEVAQICEICDRHGWIKPSAYQGIYNAIHRTVEPELFPCLRHYKMSFYAFNPLGGGFFAGNFKKEEKVEEGSRFDPERKQGQMYRTRYWNDAYFEALDMIRPVAEKHNLTLAEVALRWMSHHSLLKREHNDAILIGASSTKHIEQNLIDLEKEALPEEVVQVLDKAWTHVKAHASKYYH</sequence>
<dbReference type="PANTHER" id="PTHR43364:SF4">
    <property type="entry name" value="NAD(P)-LINKED OXIDOREDUCTASE SUPERFAMILY PROTEIN"/>
    <property type="match status" value="1"/>
</dbReference>
<dbReference type="InterPro" id="IPR023210">
    <property type="entry name" value="NADP_OxRdtase_dom"/>
</dbReference>
<dbReference type="OrthoDB" id="2310150at2759"/>
<keyword evidence="4" id="KW-1185">Reference proteome</keyword>
<dbReference type="SUPFAM" id="SSF51430">
    <property type="entry name" value="NAD(P)-linked oxidoreductase"/>
    <property type="match status" value="1"/>
</dbReference>
<dbReference type="GO" id="GO:0016491">
    <property type="term" value="F:oxidoreductase activity"/>
    <property type="evidence" value="ECO:0007669"/>
    <property type="project" value="UniProtKB-KW"/>
</dbReference>
<dbReference type="PRINTS" id="PR00069">
    <property type="entry name" value="ALDKETRDTASE"/>
</dbReference>
<dbReference type="Gene3D" id="3.20.20.100">
    <property type="entry name" value="NADP-dependent oxidoreductase domain"/>
    <property type="match status" value="1"/>
</dbReference>
<dbReference type="InterPro" id="IPR050523">
    <property type="entry name" value="AKR_Detox_Biosynth"/>
</dbReference>
<proteinExistence type="predicted"/>
<keyword evidence="1" id="KW-0560">Oxidoreductase</keyword>
<dbReference type="PANTHER" id="PTHR43364">
    <property type="entry name" value="NADH-SPECIFIC METHYLGLYOXAL REDUCTASE-RELATED"/>
    <property type="match status" value="1"/>
</dbReference>
<protein>
    <recommendedName>
        <fullName evidence="2">NADP-dependent oxidoreductase domain-containing protein</fullName>
    </recommendedName>
</protein>
<evidence type="ECO:0000313" key="3">
    <source>
        <dbReference type="EMBL" id="PRP79949.1"/>
    </source>
</evidence>
<organism evidence="3 4">
    <name type="scientific">Planoprotostelium fungivorum</name>
    <dbReference type="NCBI Taxonomy" id="1890364"/>
    <lineage>
        <taxon>Eukaryota</taxon>
        <taxon>Amoebozoa</taxon>
        <taxon>Evosea</taxon>
        <taxon>Variosea</taxon>
        <taxon>Cavosteliida</taxon>
        <taxon>Cavosteliaceae</taxon>
        <taxon>Planoprotostelium</taxon>
    </lineage>
</organism>
<dbReference type="CDD" id="cd19075">
    <property type="entry name" value="AKR_AKR7A1-5"/>
    <property type="match status" value="1"/>
</dbReference>
<evidence type="ECO:0000259" key="2">
    <source>
        <dbReference type="Pfam" id="PF00248"/>
    </source>
</evidence>
<dbReference type="InterPro" id="IPR036812">
    <property type="entry name" value="NAD(P)_OxRdtase_dom_sf"/>
</dbReference>
<dbReference type="EMBL" id="MDYQ01000165">
    <property type="protein sequence ID" value="PRP79949.1"/>
    <property type="molecule type" value="Genomic_DNA"/>
</dbReference>
<gene>
    <name evidence="3" type="ORF">PROFUN_05925</name>
</gene>
<name>A0A2P6N7L8_9EUKA</name>
<dbReference type="Pfam" id="PF00248">
    <property type="entry name" value="Aldo_ket_red"/>
    <property type="match status" value="1"/>
</dbReference>
<dbReference type="InParanoid" id="A0A2P6N7L8"/>
<comment type="caution">
    <text evidence="3">The sequence shown here is derived from an EMBL/GenBank/DDBJ whole genome shotgun (WGS) entry which is preliminary data.</text>
</comment>
<evidence type="ECO:0000313" key="4">
    <source>
        <dbReference type="Proteomes" id="UP000241769"/>
    </source>
</evidence>
<dbReference type="STRING" id="1890364.A0A2P6N7L8"/>
<feature type="domain" description="NADP-dependent oxidoreductase" evidence="2">
    <location>
        <begin position="8"/>
        <end position="319"/>
    </location>
</feature>
<dbReference type="Proteomes" id="UP000241769">
    <property type="component" value="Unassembled WGS sequence"/>
</dbReference>